<keyword evidence="1" id="KW-0678">Repressor</keyword>
<dbReference type="Pfam" id="PF13377">
    <property type="entry name" value="Peripla_BP_3"/>
    <property type="match status" value="1"/>
</dbReference>
<evidence type="ECO:0000259" key="5">
    <source>
        <dbReference type="PROSITE" id="PS50932"/>
    </source>
</evidence>
<dbReference type="Gene3D" id="3.40.50.2300">
    <property type="match status" value="2"/>
</dbReference>
<name>A0ABV6M2T3_9ACTN</name>
<keyword evidence="7" id="KW-1185">Reference proteome</keyword>
<reference evidence="6 7" key="1">
    <citation type="submission" date="2024-09" db="EMBL/GenBank/DDBJ databases">
        <authorList>
            <person name="Sun Q."/>
            <person name="Mori K."/>
        </authorList>
    </citation>
    <scope>NUCLEOTIDE SEQUENCE [LARGE SCALE GENOMIC DNA]</scope>
    <source>
        <strain evidence="6 7">TBRC 3947</strain>
    </source>
</reference>
<protein>
    <submittedName>
        <fullName evidence="6">LacI family DNA-binding transcriptional regulator</fullName>
    </submittedName>
</protein>
<evidence type="ECO:0000256" key="2">
    <source>
        <dbReference type="ARBA" id="ARBA00023015"/>
    </source>
</evidence>
<evidence type="ECO:0000256" key="4">
    <source>
        <dbReference type="ARBA" id="ARBA00023163"/>
    </source>
</evidence>
<dbReference type="Proteomes" id="UP001589867">
    <property type="component" value="Unassembled WGS sequence"/>
</dbReference>
<sequence length="337" mass="36763">MARVAGVSSSTVSHVINNTRYISPSTRKAVLDAIESTGYLADGIARSLRTGTTQSIGLAMSALSNTYFAAFVHAIEKEISRSGFSLVLADTHDDPEREARAVQEILALRVDGMIVAPTNGSVAALDKLAAHNVPTILIDRVPPDPLRRGMDAIGVENAEPTAQLVDHLAEIGHSRIAFVGPNSALSTTRERLEGFREGLRRNGIEADDELITSGGTPENPTPARIAQLFDLEDPPTAIVAGNNEMTISVMQQLRGHGRRVPDDVALVCFDDFEWADLFAPRLTAMAQPADEIGRRAVQMLFERLKDRDLESRVVRLPPTFEHRDSCGPAALHRRHRR</sequence>
<accession>A0ABV6M2T3</accession>
<dbReference type="PROSITE" id="PS50932">
    <property type="entry name" value="HTH_LACI_2"/>
    <property type="match status" value="1"/>
</dbReference>
<proteinExistence type="predicted"/>
<dbReference type="InterPro" id="IPR028082">
    <property type="entry name" value="Peripla_BP_I"/>
</dbReference>
<evidence type="ECO:0000313" key="7">
    <source>
        <dbReference type="Proteomes" id="UP001589867"/>
    </source>
</evidence>
<evidence type="ECO:0000313" key="6">
    <source>
        <dbReference type="EMBL" id="MFC0528997.1"/>
    </source>
</evidence>
<dbReference type="RefSeq" id="WP_377251317.1">
    <property type="nucleotide sequence ID" value="NZ_JBHLUH010000023.1"/>
</dbReference>
<dbReference type="InterPro" id="IPR010982">
    <property type="entry name" value="Lambda_DNA-bd_dom_sf"/>
</dbReference>
<organism evidence="6 7">
    <name type="scientific">Phytohabitans kaempferiae</name>
    <dbReference type="NCBI Taxonomy" id="1620943"/>
    <lineage>
        <taxon>Bacteria</taxon>
        <taxon>Bacillati</taxon>
        <taxon>Actinomycetota</taxon>
        <taxon>Actinomycetes</taxon>
        <taxon>Micromonosporales</taxon>
        <taxon>Micromonosporaceae</taxon>
    </lineage>
</organism>
<keyword evidence="3 6" id="KW-0238">DNA-binding</keyword>
<dbReference type="EMBL" id="JBHLUH010000023">
    <property type="protein sequence ID" value="MFC0528997.1"/>
    <property type="molecule type" value="Genomic_DNA"/>
</dbReference>
<dbReference type="Pfam" id="PF00356">
    <property type="entry name" value="LacI"/>
    <property type="match status" value="1"/>
</dbReference>
<evidence type="ECO:0000256" key="1">
    <source>
        <dbReference type="ARBA" id="ARBA00022491"/>
    </source>
</evidence>
<dbReference type="PANTHER" id="PTHR30146:SF148">
    <property type="entry name" value="HTH-TYPE TRANSCRIPTIONAL REPRESSOR PURR-RELATED"/>
    <property type="match status" value="1"/>
</dbReference>
<dbReference type="InterPro" id="IPR046335">
    <property type="entry name" value="LacI/GalR-like_sensor"/>
</dbReference>
<dbReference type="SMART" id="SM00354">
    <property type="entry name" value="HTH_LACI"/>
    <property type="match status" value="1"/>
</dbReference>
<dbReference type="GO" id="GO:0003677">
    <property type="term" value="F:DNA binding"/>
    <property type="evidence" value="ECO:0007669"/>
    <property type="project" value="UniProtKB-KW"/>
</dbReference>
<feature type="domain" description="HTH lacI-type" evidence="5">
    <location>
        <begin position="1"/>
        <end position="50"/>
    </location>
</feature>
<dbReference type="CDD" id="cd01392">
    <property type="entry name" value="HTH_LacI"/>
    <property type="match status" value="1"/>
</dbReference>
<dbReference type="SUPFAM" id="SSF47413">
    <property type="entry name" value="lambda repressor-like DNA-binding domains"/>
    <property type="match status" value="1"/>
</dbReference>
<evidence type="ECO:0000256" key="3">
    <source>
        <dbReference type="ARBA" id="ARBA00023125"/>
    </source>
</evidence>
<dbReference type="SUPFAM" id="SSF53822">
    <property type="entry name" value="Periplasmic binding protein-like I"/>
    <property type="match status" value="1"/>
</dbReference>
<dbReference type="InterPro" id="IPR000843">
    <property type="entry name" value="HTH_LacI"/>
</dbReference>
<comment type="caution">
    <text evidence="6">The sequence shown here is derived from an EMBL/GenBank/DDBJ whole genome shotgun (WGS) entry which is preliminary data.</text>
</comment>
<dbReference type="Gene3D" id="1.10.260.40">
    <property type="entry name" value="lambda repressor-like DNA-binding domains"/>
    <property type="match status" value="1"/>
</dbReference>
<dbReference type="CDD" id="cd06267">
    <property type="entry name" value="PBP1_LacI_sugar_binding-like"/>
    <property type="match status" value="1"/>
</dbReference>
<dbReference type="PANTHER" id="PTHR30146">
    <property type="entry name" value="LACI-RELATED TRANSCRIPTIONAL REPRESSOR"/>
    <property type="match status" value="1"/>
</dbReference>
<keyword evidence="4" id="KW-0804">Transcription</keyword>
<gene>
    <name evidence="6" type="ORF">ACFFIA_15150</name>
</gene>
<keyword evidence="2" id="KW-0805">Transcription regulation</keyword>